<proteinExistence type="predicted"/>
<dbReference type="Gene3D" id="3.40.1410.10">
    <property type="entry name" value="Chorismate lyase-like"/>
    <property type="match status" value="1"/>
</dbReference>
<dbReference type="InterPro" id="IPR050679">
    <property type="entry name" value="Bact_HTH_transcr_reg"/>
</dbReference>
<dbReference type="InterPro" id="IPR036388">
    <property type="entry name" value="WH-like_DNA-bd_sf"/>
</dbReference>
<evidence type="ECO:0000259" key="4">
    <source>
        <dbReference type="PROSITE" id="PS50949"/>
    </source>
</evidence>
<dbReference type="RefSeq" id="WP_066658005.1">
    <property type="nucleotide sequence ID" value="NZ_CBCSCL010000049.1"/>
</dbReference>
<dbReference type="SUPFAM" id="SSF46785">
    <property type="entry name" value="Winged helix' DNA-binding domain"/>
    <property type="match status" value="1"/>
</dbReference>
<keyword evidence="2" id="KW-0238">DNA-binding</keyword>
<dbReference type="PROSITE" id="PS50949">
    <property type="entry name" value="HTH_GNTR"/>
    <property type="match status" value="1"/>
</dbReference>
<dbReference type="Pfam" id="PF00392">
    <property type="entry name" value="GntR"/>
    <property type="match status" value="1"/>
</dbReference>
<dbReference type="SMART" id="SM00345">
    <property type="entry name" value="HTH_GNTR"/>
    <property type="match status" value="1"/>
</dbReference>
<dbReference type="GO" id="GO:0003677">
    <property type="term" value="F:DNA binding"/>
    <property type="evidence" value="ECO:0007669"/>
    <property type="project" value="UniProtKB-KW"/>
</dbReference>
<dbReference type="CDD" id="cd07377">
    <property type="entry name" value="WHTH_GntR"/>
    <property type="match status" value="1"/>
</dbReference>
<reference evidence="5 6" key="1">
    <citation type="submission" date="2016-06" db="EMBL/GenBank/DDBJ databases">
        <title>Complete genome sequences of Bordetella bronchialis and Bordetella flabilis.</title>
        <authorList>
            <person name="LiPuma J.J."/>
            <person name="Spilker T."/>
        </authorList>
    </citation>
    <scope>NUCLEOTIDE SEQUENCE [LARGE SCALE GENOMIC DNA]</scope>
    <source>
        <strain evidence="5 6">AU10664</strain>
    </source>
</reference>
<dbReference type="Proteomes" id="UP000091926">
    <property type="component" value="Chromosome"/>
</dbReference>
<dbReference type="AlphaFoldDB" id="A0A193GER4"/>
<evidence type="ECO:0000256" key="2">
    <source>
        <dbReference type="ARBA" id="ARBA00023125"/>
    </source>
</evidence>
<dbReference type="STRING" id="463014.BAU07_12330"/>
<protein>
    <recommendedName>
        <fullName evidence="4">HTH gntR-type domain-containing protein</fullName>
    </recommendedName>
</protein>
<dbReference type="InterPro" id="IPR000524">
    <property type="entry name" value="Tscrpt_reg_HTH_GntR"/>
</dbReference>
<evidence type="ECO:0000256" key="1">
    <source>
        <dbReference type="ARBA" id="ARBA00023015"/>
    </source>
</evidence>
<dbReference type="InterPro" id="IPR036390">
    <property type="entry name" value="WH_DNA-bd_sf"/>
</dbReference>
<dbReference type="KEGG" id="bfz:BAU07_12330"/>
<accession>A0A193GER4</accession>
<name>A0A193GER4_9BORD</name>
<evidence type="ECO:0000313" key="5">
    <source>
        <dbReference type="EMBL" id="ANN77784.1"/>
    </source>
</evidence>
<dbReference type="PANTHER" id="PTHR44846">
    <property type="entry name" value="MANNOSYL-D-GLYCERATE TRANSPORT/METABOLISM SYSTEM REPRESSOR MNGR-RELATED"/>
    <property type="match status" value="1"/>
</dbReference>
<dbReference type="InterPro" id="IPR028978">
    <property type="entry name" value="Chorismate_lyase_/UTRA_dom_sf"/>
</dbReference>
<keyword evidence="3" id="KW-0804">Transcription</keyword>
<keyword evidence="6" id="KW-1185">Reference proteome</keyword>
<dbReference type="SUPFAM" id="SSF64288">
    <property type="entry name" value="Chorismate lyase-like"/>
    <property type="match status" value="1"/>
</dbReference>
<keyword evidence="1" id="KW-0805">Transcription regulation</keyword>
<sequence length="268" mass="29767">MNQDQATLGADLQRRLDHYVRPGIPKYMAMRDAIAHAVATGSWPPGLRLPTELEWAAALPLSVGTIQRALRMLVDEGIIVRQQGSGTFVAGRPDESMHAPLHCRFVDDSGKGYLPVYPTILARYELDEDGAWTAHLGRQHVFCIERVLAIGDEFSVFSRFYADPDRLPAFLTLPLKKLGSENFKELIMKETAQAIGLMDQYLSSRKFEAAVCKAIGTRAGTVGQRLDIRAYLGRSSPVYYQELFIPPNQRVLHLARDGRDGGLAQGSK</sequence>
<feature type="domain" description="HTH gntR-type" evidence="4">
    <location>
        <begin position="24"/>
        <end position="92"/>
    </location>
</feature>
<evidence type="ECO:0000256" key="3">
    <source>
        <dbReference type="ARBA" id="ARBA00023163"/>
    </source>
</evidence>
<dbReference type="Gene3D" id="1.10.10.10">
    <property type="entry name" value="Winged helix-like DNA-binding domain superfamily/Winged helix DNA-binding domain"/>
    <property type="match status" value="1"/>
</dbReference>
<gene>
    <name evidence="5" type="ORF">BAU07_12330</name>
</gene>
<evidence type="ECO:0000313" key="6">
    <source>
        <dbReference type="Proteomes" id="UP000091926"/>
    </source>
</evidence>
<dbReference type="EMBL" id="CP016172">
    <property type="protein sequence ID" value="ANN77784.1"/>
    <property type="molecule type" value="Genomic_DNA"/>
</dbReference>
<dbReference type="GO" id="GO:0045892">
    <property type="term" value="P:negative regulation of DNA-templated transcription"/>
    <property type="evidence" value="ECO:0007669"/>
    <property type="project" value="TreeGrafter"/>
</dbReference>
<organism evidence="5 6">
    <name type="scientific">Bordetella flabilis</name>
    <dbReference type="NCBI Taxonomy" id="463014"/>
    <lineage>
        <taxon>Bacteria</taxon>
        <taxon>Pseudomonadati</taxon>
        <taxon>Pseudomonadota</taxon>
        <taxon>Betaproteobacteria</taxon>
        <taxon>Burkholderiales</taxon>
        <taxon>Alcaligenaceae</taxon>
        <taxon>Bordetella</taxon>
    </lineage>
</organism>
<dbReference type="PANTHER" id="PTHR44846:SF1">
    <property type="entry name" value="MANNOSYL-D-GLYCERATE TRANSPORT_METABOLISM SYSTEM REPRESSOR MNGR-RELATED"/>
    <property type="match status" value="1"/>
</dbReference>
<dbReference type="GO" id="GO:0003700">
    <property type="term" value="F:DNA-binding transcription factor activity"/>
    <property type="evidence" value="ECO:0007669"/>
    <property type="project" value="InterPro"/>
</dbReference>